<proteinExistence type="predicted"/>
<dbReference type="GeneID" id="66740087"/>
<dbReference type="RefSeq" id="WP_016209695.1">
    <property type="nucleotide sequence ID" value="NZ_CP012413.1"/>
</dbReference>
<evidence type="ECO:0000313" key="1">
    <source>
        <dbReference type="EMBL" id="QGO06847.1"/>
    </source>
</evidence>
<dbReference type="Gene3D" id="3.55.50.60">
    <property type="entry name" value="DotD protein"/>
    <property type="match status" value="1"/>
</dbReference>
<evidence type="ECO:0000313" key="2">
    <source>
        <dbReference type="Proteomes" id="UP000422232"/>
    </source>
</evidence>
<reference evidence="1 2" key="1">
    <citation type="submission" date="2019-04" db="EMBL/GenBank/DDBJ databases">
        <title>Complete genome sequencing of Piscirickettsia salmonis strain Psal-009.</title>
        <authorList>
            <person name="Schober I."/>
            <person name="Bunk B."/>
            <person name="Sproer C."/>
            <person name="Carril G.P."/>
            <person name="Riedel T."/>
            <person name="Flores-Herrera P.A."/>
            <person name="Nourdin-Galindo G."/>
            <person name="Marshall S.H."/>
            <person name="Overmann J."/>
        </authorList>
    </citation>
    <scope>NUCLEOTIDE SEQUENCE [LARGE SCALE GENOMIC DNA]</scope>
    <source>
        <strain evidence="1 2">Psal-009</strain>
    </source>
</reference>
<accession>A0A9Q5YLD7</accession>
<keyword evidence="2" id="KW-1185">Reference proteome</keyword>
<protein>
    <submittedName>
        <fullName evidence="1">DotD protein</fullName>
    </submittedName>
</protein>
<sequence>MKNFLVITCFGIVVILQGCSSQPTQVDPQLITGTQLEKNKEIKKALLQAVAQTSKALANLSQIRRAQYPQQQVMPFKNIHSRELNKKVSINWYGPINSIVKNIAEVTGFDYQEFGKPPKLPVLVNINYQSMPALTVLQNIELQANNKAMIEIVPDKKIISLRYMAND</sequence>
<dbReference type="InterPro" id="IPR031817">
    <property type="entry name" value="DotD"/>
</dbReference>
<dbReference type="EMBL" id="CP038908">
    <property type="protein sequence ID" value="QGO06847.1"/>
    <property type="molecule type" value="Genomic_DNA"/>
</dbReference>
<dbReference type="Proteomes" id="UP000422232">
    <property type="component" value="Chromosome"/>
</dbReference>
<organism evidence="1 2">
    <name type="scientific">Piscirickettsia salmonis</name>
    <dbReference type="NCBI Taxonomy" id="1238"/>
    <lineage>
        <taxon>Bacteria</taxon>
        <taxon>Pseudomonadati</taxon>
        <taxon>Pseudomonadota</taxon>
        <taxon>Gammaproteobacteria</taxon>
        <taxon>Thiotrichales</taxon>
        <taxon>Piscirickettsiaceae</taxon>
        <taxon>Piscirickettsia</taxon>
    </lineage>
</organism>
<dbReference type="Pfam" id="PF16816">
    <property type="entry name" value="DotD"/>
    <property type="match status" value="1"/>
</dbReference>
<dbReference type="InterPro" id="IPR038140">
    <property type="entry name" value="DotD_sf"/>
</dbReference>
<name>A0A9Q5YLD7_PISSA</name>
<gene>
    <name evidence="1" type="primary">dotD_2</name>
    <name evidence="1" type="ORF">Psal009_02780</name>
</gene>
<dbReference type="AlphaFoldDB" id="A0A9Q5YLD7"/>
<dbReference type="PROSITE" id="PS51257">
    <property type="entry name" value="PROKAR_LIPOPROTEIN"/>
    <property type="match status" value="1"/>
</dbReference>